<dbReference type="Proteomes" id="UP001234989">
    <property type="component" value="Chromosome 3"/>
</dbReference>
<dbReference type="PANTHER" id="PTHR33710">
    <property type="entry name" value="BNAC02G09200D PROTEIN"/>
    <property type="match status" value="1"/>
</dbReference>
<accession>A0AAF0QAV3</accession>
<dbReference type="InterPro" id="IPR036691">
    <property type="entry name" value="Endo/exonu/phosph_ase_sf"/>
</dbReference>
<proteinExistence type="predicted"/>
<name>A0AAF0QAV3_SOLVR</name>
<dbReference type="AlphaFoldDB" id="A0AAF0QAV3"/>
<keyword evidence="2" id="KW-1185">Reference proteome</keyword>
<dbReference type="EMBL" id="CP133614">
    <property type="protein sequence ID" value="WMV19693.1"/>
    <property type="molecule type" value="Genomic_DNA"/>
</dbReference>
<reference evidence="1" key="1">
    <citation type="submission" date="2023-08" db="EMBL/GenBank/DDBJ databases">
        <title>A de novo genome assembly of Solanum verrucosum Schlechtendal, a Mexican diploid species geographically isolated from the other diploid A-genome species in potato relatives.</title>
        <authorList>
            <person name="Hosaka K."/>
        </authorList>
    </citation>
    <scope>NUCLEOTIDE SEQUENCE</scope>
    <source>
        <tissue evidence="1">Young leaves</tissue>
    </source>
</reference>
<dbReference type="Gene3D" id="3.60.10.10">
    <property type="entry name" value="Endonuclease/exonuclease/phosphatase"/>
    <property type="match status" value="1"/>
</dbReference>
<gene>
    <name evidence="1" type="ORF">MTR67_013078</name>
</gene>
<protein>
    <recommendedName>
        <fullName evidence="3">Endonuclease/exonuclease/phosphatase domain-containing protein</fullName>
    </recommendedName>
</protein>
<evidence type="ECO:0000313" key="1">
    <source>
        <dbReference type="EMBL" id="WMV19693.1"/>
    </source>
</evidence>
<sequence>MKTKQSKETIYPDLKLKVQNMNTILIKGQDNSKIKESDMKIKFSSIVSIPTEVVFETKEKIPEEKKTCLDIIEDKEQHVLVHVYHPQNSMDFHIVYAKCDEKLRVPLWDDLRDIYSRITGHWGVVGDFNAITCPEEKIGGLPFRLEESYDFTSYLDDCDLQDGGYLGPKFTWSDNRDPPNTIWKRLDRLTYNIHWFLNIWADHEKYLFVIQEDWTPSQEGNPSQVLHQKIKNTIKGLSSWSRTAFGDLYEEP</sequence>
<dbReference type="SUPFAM" id="SSF56219">
    <property type="entry name" value="DNase I-like"/>
    <property type="match status" value="1"/>
</dbReference>
<organism evidence="1 2">
    <name type="scientific">Solanum verrucosum</name>
    <dbReference type="NCBI Taxonomy" id="315347"/>
    <lineage>
        <taxon>Eukaryota</taxon>
        <taxon>Viridiplantae</taxon>
        <taxon>Streptophyta</taxon>
        <taxon>Embryophyta</taxon>
        <taxon>Tracheophyta</taxon>
        <taxon>Spermatophyta</taxon>
        <taxon>Magnoliopsida</taxon>
        <taxon>eudicotyledons</taxon>
        <taxon>Gunneridae</taxon>
        <taxon>Pentapetalae</taxon>
        <taxon>asterids</taxon>
        <taxon>lamiids</taxon>
        <taxon>Solanales</taxon>
        <taxon>Solanaceae</taxon>
        <taxon>Solanoideae</taxon>
        <taxon>Solaneae</taxon>
        <taxon>Solanum</taxon>
    </lineage>
</organism>
<dbReference type="PANTHER" id="PTHR33710:SF64">
    <property type="entry name" value="ENDONUCLEASE_EXONUCLEASE_PHOSPHATASE DOMAIN-CONTAINING PROTEIN"/>
    <property type="match status" value="1"/>
</dbReference>
<evidence type="ECO:0008006" key="3">
    <source>
        <dbReference type="Google" id="ProtNLM"/>
    </source>
</evidence>
<evidence type="ECO:0000313" key="2">
    <source>
        <dbReference type="Proteomes" id="UP001234989"/>
    </source>
</evidence>